<dbReference type="Gene3D" id="3.40.50.2300">
    <property type="match status" value="1"/>
</dbReference>
<evidence type="ECO:0000256" key="5">
    <source>
        <dbReference type="ARBA" id="ARBA00022683"/>
    </source>
</evidence>
<evidence type="ECO:0000256" key="3">
    <source>
        <dbReference type="ARBA" id="ARBA00022597"/>
    </source>
</evidence>
<keyword evidence="4" id="KW-0808">Transferase</keyword>
<dbReference type="GO" id="GO:0009401">
    <property type="term" value="P:phosphoenolpyruvate-dependent sugar phosphotransferase system"/>
    <property type="evidence" value="ECO:0007669"/>
    <property type="project" value="UniProtKB-KW"/>
</dbReference>
<dbReference type="InterPro" id="IPR003501">
    <property type="entry name" value="PTS_EIIB_2/3"/>
</dbReference>
<evidence type="ECO:0000256" key="6">
    <source>
        <dbReference type="ARBA" id="ARBA00022777"/>
    </source>
</evidence>
<keyword evidence="2" id="KW-0597">Phosphoprotein</keyword>
<dbReference type="Pfam" id="PF02302">
    <property type="entry name" value="PTS_IIB"/>
    <property type="match status" value="1"/>
</dbReference>
<dbReference type="GO" id="GO:0008982">
    <property type="term" value="F:protein-N(PI)-phosphohistidine-sugar phosphotransferase activity"/>
    <property type="evidence" value="ECO:0007669"/>
    <property type="project" value="InterPro"/>
</dbReference>
<evidence type="ECO:0000256" key="2">
    <source>
        <dbReference type="ARBA" id="ARBA00022553"/>
    </source>
</evidence>
<dbReference type="InterPro" id="IPR013012">
    <property type="entry name" value="PTS_EIIB_3"/>
</dbReference>
<sequence length="105" mass="11512">MKKVLLICESGISTNLLARSAKPFVELYNADVELIPTDIDNASEYLDEGVQLVLVAPQATYLDKELSLFGEGIPVKTIPDEIYGWANGEKLIKFIMAQLSPIEAA</sequence>
<dbReference type="Proteomes" id="UP000214739">
    <property type="component" value="Unassembled WGS sequence"/>
</dbReference>
<reference evidence="11" key="4">
    <citation type="submission" date="2019-02" db="EMBL/GenBank/DDBJ databases">
        <authorList>
            <person name="Buron G."/>
            <person name="Chaylann A."/>
            <person name="Dolejs I."/>
            <person name="Forster J."/>
            <person name="Miks M.H."/>
        </authorList>
    </citation>
    <scope>NUCLEOTIDE SEQUENCE</scope>
    <source>
        <strain evidence="11">DSM 10551</strain>
    </source>
</reference>
<feature type="modified residue" description="Phosphocysteine; by EIIA" evidence="7">
    <location>
        <position position="8"/>
    </location>
</feature>
<dbReference type="EMBL" id="PUFL01000026">
    <property type="protein sequence ID" value="TDG93987.1"/>
    <property type="molecule type" value="Genomic_DNA"/>
</dbReference>
<keyword evidence="5" id="KW-0598">Phosphotransferase system</keyword>
<proteinExistence type="predicted"/>
<reference evidence="9 12" key="1">
    <citation type="journal article" date="2017" name="Biosci Microbiota Food Health">
        <title>Genomic characterization reconfirms the taxonomic status of Lactobacillus parakefiri.</title>
        <authorList>
            <person name="Tanizawa Y."/>
            <person name="Kobayashi H."/>
            <person name="Kaminuma E."/>
            <person name="Sakamoto M."/>
            <person name="Ohkuma M."/>
            <person name="Nakamura Y."/>
            <person name="Arita M."/>
            <person name="Tohno M."/>
        </authorList>
    </citation>
    <scope>NUCLEOTIDE SEQUENCE [LARGE SCALE GENOMIC DNA]</scope>
    <source>
        <strain evidence="9 12">JCM 8573</strain>
    </source>
</reference>
<dbReference type="InterPro" id="IPR051819">
    <property type="entry name" value="PTS_sugar-specific_EIIB"/>
</dbReference>
<keyword evidence="1" id="KW-0813">Transport</keyword>
<evidence type="ECO:0000313" key="14">
    <source>
        <dbReference type="Proteomes" id="UP000294668"/>
    </source>
</evidence>
<dbReference type="PANTHER" id="PTHR34581">
    <property type="entry name" value="PTS SYSTEM N,N'-DIACETYLCHITOBIOSE-SPECIFIC EIIB COMPONENT"/>
    <property type="match status" value="1"/>
</dbReference>
<evidence type="ECO:0000313" key="11">
    <source>
        <dbReference type="EMBL" id="TDG93987.1"/>
    </source>
</evidence>
<dbReference type="RefSeq" id="WP_057962996.1">
    <property type="nucleotide sequence ID" value="NZ_BAAAXO010000044.1"/>
</dbReference>
<evidence type="ECO:0000259" key="8">
    <source>
        <dbReference type="PROSITE" id="PS51100"/>
    </source>
</evidence>
<dbReference type="GO" id="GO:0016301">
    <property type="term" value="F:kinase activity"/>
    <property type="evidence" value="ECO:0007669"/>
    <property type="project" value="UniProtKB-KW"/>
</dbReference>
<keyword evidence="3" id="KW-0762">Sugar transport</keyword>
<dbReference type="EMBL" id="NCXI01000077">
    <property type="protein sequence ID" value="PAK79892.1"/>
    <property type="molecule type" value="Genomic_DNA"/>
</dbReference>
<dbReference type="AlphaFoldDB" id="A0A269Y2Y0"/>
<evidence type="ECO:0000313" key="9">
    <source>
        <dbReference type="EMBL" id="GAW73168.1"/>
    </source>
</evidence>
<dbReference type="Proteomes" id="UP000216802">
    <property type="component" value="Unassembled WGS sequence"/>
</dbReference>
<dbReference type="Proteomes" id="UP000294668">
    <property type="component" value="Unassembled WGS sequence"/>
</dbReference>
<evidence type="ECO:0000256" key="4">
    <source>
        <dbReference type="ARBA" id="ARBA00022679"/>
    </source>
</evidence>
<feature type="domain" description="PTS EIIB type-3" evidence="8">
    <location>
        <begin position="1"/>
        <end position="105"/>
    </location>
</feature>
<reference evidence="10 13" key="2">
    <citation type="submission" date="2017-04" db="EMBL/GenBank/DDBJ databases">
        <title>Kefir bacterial isolates.</title>
        <authorList>
            <person name="Kim Y."/>
            <person name="Blasche S."/>
            <person name="Patil K.R."/>
        </authorList>
    </citation>
    <scope>NUCLEOTIDE SEQUENCE [LARGE SCALE GENOMIC DNA]</scope>
    <source>
        <strain evidence="10 13">OG2</strain>
    </source>
</reference>
<gene>
    <name evidence="9" type="primary">celA</name>
    <name evidence="10" type="ORF">B8W98_09310</name>
    <name evidence="11" type="ORF">C5L28_002054</name>
    <name evidence="9" type="ORF">LPKJCM_02308</name>
</gene>
<organism evidence="10 13">
    <name type="scientific">Lentilactobacillus parakefiri</name>
    <dbReference type="NCBI Taxonomy" id="152332"/>
    <lineage>
        <taxon>Bacteria</taxon>
        <taxon>Bacillati</taxon>
        <taxon>Bacillota</taxon>
        <taxon>Bacilli</taxon>
        <taxon>Lactobacillales</taxon>
        <taxon>Lactobacillaceae</taxon>
        <taxon>Lentilactobacillus</taxon>
    </lineage>
</organism>
<comment type="caution">
    <text evidence="10">The sequence shown here is derived from an EMBL/GenBank/DDBJ whole genome shotgun (WGS) entry which is preliminary data.</text>
</comment>
<dbReference type="SUPFAM" id="SSF52794">
    <property type="entry name" value="PTS system IIB component-like"/>
    <property type="match status" value="1"/>
</dbReference>
<protein>
    <submittedName>
        <fullName evidence="9">Cellobiose-specific PTS system IIB component</fullName>
    </submittedName>
    <submittedName>
        <fullName evidence="10">PTS lactose transporter subunit IIB</fullName>
    </submittedName>
</protein>
<evidence type="ECO:0000313" key="12">
    <source>
        <dbReference type="Proteomes" id="UP000214739"/>
    </source>
</evidence>
<dbReference type="OrthoDB" id="9808134at2"/>
<evidence type="ECO:0000313" key="10">
    <source>
        <dbReference type="EMBL" id="PAK79892.1"/>
    </source>
</evidence>
<reference evidence="11 14" key="3">
    <citation type="journal article" date="2019" name="Appl. Microbiol. Biotechnol.">
        <title>Uncovering carbohydrate metabolism through a genotype-phenotype association study of 56 lactic acid bacteria genomes.</title>
        <authorList>
            <person name="Buron-Moles G."/>
            <person name="Chailyan A."/>
            <person name="Dolejs I."/>
            <person name="Forster J."/>
            <person name="Miks M.H."/>
        </authorList>
    </citation>
    <scope>NUCLEOTIDE SEQUENCE [LARGE SCALE GENOMIC DNA]</scope>
    <source>
        <strain evidence="11 14">DSM 10551</strain>
    </source>
</reference>
<name>A0A269Y2Y0_9LACO</name>
<dbReference type="PROSITE" id="PS51100">
    <property type="entry name" value="PTS_EIIB_TYPE_3"/>
    <property type="match status" value="1"/>
</dbReference>
<dbReference type="PANTHER" id="PTHR34581:SF2">
    <property type="entry name" value="PTS SYSTEM N,N'-DIACETYLCHITOBIOSE-SPECIFIC EIIB COMPONENT"/>
    <property type="match status" value="1"/>
</dbReference>
<evidence type="ECO:0000256" key="7">
    <source>
        <dbReference type="PROSITE-ProRule" id="PRU00423"/>
    </source>
</evidence>
<accession>A0A269Y2Y0</accession>
<keyword evidence="6" id="KW-0418">Kinase</keyword>
<evidence type="ECO:0000256" key="1">
    <source>
        <dbReference type="ARBA" id="ARBA00022448"/>
    </source>
</evidence>
<dbReference type="EMBL" id="BDGB01000130">
    <property type="protein sequence ID" value="GAW73168.1"/>
    <property type="molecule type" value="Genomic_DNA"/>
</dbReference>
<dbReference type="InterPro" id="IPR036095">
    <property type="entry name" value="PTS_EIIB-like_sf"/>
</dbReference>
<evidence type="ECO:0000313" key="13">
    <source>
        <dbReference type="Proteomes" id="UP000216802"/>
    </source>
</evidence>
<keyword evidence="14" id="KW-1185">Reference proteome</keyword>